<name>A0A0F9MED7_9ZZZZ</name>
<dbReference type="InterPro" id="IPR017900">
    <property type="entry name" value="4Fe4S_Fe_S_CS"/>
</dbReference>
<dbReference type="InterPro" id="IPR017896">
    <property type="entry name" value="4Fe4S_Fe-S-bd"/>
</dbReference>
<dbReference type="AlphaFoldDB" id="A0A0F9MED7"/>
<feature type="domain" description="4Fe-4S ferredoxin-type" evidence="1">
    <location>
        <begin position="12"/>
        <end position="41"/>
    </location>
</feature>
<gene>
    <name evidence="2" type="ORF">LCGC14_1084360</name>
</gene>
<organism evidence="2">
    <name type="scientific">marine sediment metagenome</name>
    <dbReference type="NCBI Taxonomy" id="412755"/>
    <lineage>
        <taxon>unclassified sequences</taxon>
        <taxon>metagenomes</taxon>
        <taxon>ecological metagenomes</taxon>
    </lineage>
</organism>
<proteinExistence type="predicted"/>
<accession>A0A0F9MED7</accession>
<comment type="caution">
    <text evidence="2">The sequence shown here is derived from an EMBL/GenBank/DDBJ whole genome shotgun (WGS) entry which is preliminary data.</text>
</comment>
<dbReference type="SUPFAM" id="SSF54862">
    <property type="entry name" value="4Fe-4S ferredoxins"/>
    <property type="match status" value="1"/>
</dbReference>
<evidence type="ECO:0000259" key="1">
    <source>
        <dbReference type="PROSITE" id="PS51379"/>
    </source>
</evidence>
<dbReference type="PROSITE" id="PS00198">
    <property type="entry name" value="4FE4S_FER_1"/>
    <property type="match status" value="1"/>
</dbReference>
<sequence>MPKLIEKKDKKFSLFLNKGRCGGCRACVCICPTGILEMSEELNYRIAYIPQVKEGKEKYCTGCRRCEYCCPDWCIYVLDDEQQSSSEIA</sequence>
<feature type="domain" description="4Fe-4S ferredoxin-type" evidence="1">
    <location>
        <begin position="48"/>
        <end position="80"/>
    </location>
</feature>
<dbReference type="Gene3D" id="3.30.70.20">
    <property type="match status" value="1"/>
</dbReference>
<reference evidence="2" key="1">
    <citation type="journal article" date="2015" name="Nature">
        <title>Complex archaea that bridge the gap between prokaryotes and eukaryotes.</title>
        <authorList>
            <person name="Spang A."/>
            <person name="Saw J.H."/>
            <person name="Jorgensen S.L."/>
            <person name="Zaremba-Niedzwiedzka K."/>
            <person name="Martijn J."/>
            <person name="Lind A.E."/>
            <person name="van Eijk R."/>
            <person name="Schleper C."/>
            <person name="Guy L."/>
            <person name="Ettema T.J."/>
        </authorList>
    </citation>
    <scope>NUCLEOTIDE SEQUENCE</scope>
</reference>
<dbReference type="EMBL" id="LAZR01004768">
    <property type="protein sequence ID" value="KKN05730.1"/>
    <property type="molecule type" value="Genomic_DNA"/>
</dbReference>
<evidence type="ECO:0000313" key="2">
    <source>
        <dbReference type="EMBL" id="KKN05730.1"/>
    </source>
</evidence>
<protein>
    <recommendedName>
        <fullName evidence="1">4Fe-4S ferredoxin-type domain-containing protein</fullName>
    </recommendedName>
</protein>
<dbReference type="PROSITE" id="PS51379">
    <property type="entry name" value="4FE4S_FER_2"/>
    <property type="match status" value="2"/>
</dbReference>
<dbReference type="Pfam" id="PF12838">
    <property type="entry name" value="Fer4_7"/>
    <property type="match status" value="1"/>
</dbReference>